<protein>
    <submittedName>
        <fullName evidence="1">Uncharacterized protein</fullName>
    </submittedName>
</protein>
<dbReference type="AlphaFoldDB" id="N1WDU7"/>
<evidence type="ECO:0000313" key="1">
    <source>
        <dbReference type="EMBL" id="EMY77130.1"/>
    </source>
</evidence>
<keyword evidence="2" id="KW-1185">Reference proteome</keyword>
<accession>N1WDU7</accession>
<sequence>MILSETIRLQIPNFTFVFSKSDSYRIGTPGQKIRKRRFFRRFIMRKCFNPIFGPIKRMRTFEYTKFLNISCNRFEIVTVGLLWKILKTGTSCR</sequence>
<comment type="caution">
    <text evidence="1">The sequence shown here is derived from an EMBL/GenBank/DDBJ whole genome shotgun (WGS) entry which is preliminary data.</text>
</comment>
<gene>
    <name evidence="1" type="ORF">LEP1GSC060_2083</name>
</gene>
<reference evidence="1" key="1">
    <citation type="submission" date="2013-03" db="EMBL/GenBank/DDBJ databases">
        <authorList>
            <person name="Harkins D.M."/>
            <person name="Durkin A.S."/>
            <person name="Brinkac L.M."/>
            <person name="Haft D.H."/>
            <person name="Selengut J.D."/>
            <person name="Sanka R."/>
            <person name="DePew J."/>
            <person name="Purushe J."/>
            <person name="Hartskeerl R.A."/>
            <person name="Ahmed A."/>
            <person name="van der Linden H."/>
            <person name="Goris M.G.A."/>
            <person name="Vinetz J.M."/>
            <person name="Sutton G.G."/>
            <person name="Nierman W.C."/>
            <person name="Fouts D.E."/>
        </authorList>
    </citation>
    <scope>NUCLEOTIDE SEQUENCE [LARGE SCALE GENOMIC DNA]</scope>
    <source>
        <strain evidence="1">ICFT</strain>
    </source>
</reference>
<organism evidence="1 2">
    <name type="scientific">Leptospira weilii serovar Ranarum str. ICFT</name>
    <dbReference type="NCBI Taxonomy" id="1218598"/>
    <lineage>
        <taxon>Bacteria</taxon>
        <taxon>Pseudomonadati</taxon>
        <taxon>Spirochaetota</taxon>
        <taxon>Spirochaetia</taxon>
        <taxon>Leptospirales</taxon>
        <taxon>Leptospiraceae</taxon>
        <taxon>Leptospira</taxon>
    </lineage>
</organism>
<evidence type="ECO:0000313" key="2">
    <source>
        <dbReference type="Proteomes" id="UP000012313"/>
    </source>
</evidence>
<dbReference type="EMBL" id="AOHC02000038">
    <property type="protein sequence ID" value="EMY77130.1"/>
    <property type="molecule type" value="Genomic_DNA"/>
</dbReference>
<proteinExistence type="predicted"/>
<dbReference type="Proteomes" id="UP000012313">
    <property type="component" value="Unassembled WGS sequence"/>
</dbReference>
<name>N1WDU7_9LEPT</name>